<keyword evidence="2" id="KW-1185">Reference proteome</keyword>
<evidence type="ECO:0000313" key="1">
    <source>
        <dbReference type="EMBL" id="AGA25281.1"/>
    </source>
</evidence>
<dbReference type="HOGENOM" id="CLU_1224070_0_0_0"/>
<gene>
    <name evidence="1" type="ordered locus">Sinac_0876</name>
</gene>
<name>L0D9E6_SINAD</name>
<sequence length="226" mass="25419">MPEFFCVQQARQQNVFFLVADPLWIIEFVADHPHHDPVAVLLSGVPTGIDLRQRRPIRPSSVSRPTCTFLDRSDAIDVWVRTRAGEVADVLTLGNAVKLAKTSLGNSFVAWWCDPTIDLDLHTPPATFGNAWPSEVDKLQVDEVAFYAEYAVWRAVRTSNGPRFVLIEELTSKANDAKQARAVHTPARLHGFQRFSSENTGQGNVLLREWHDGDEILGFTLTKEQR</sequence>
<evidence type="ECO:0000313" key="2">
    <source>
        <dbReference type="Proteomes" id="UP000010798"/>
    </source>
</evidence>
<organism evidence="1 2">
    <name type="scientific">Singulisphaera acidiphila (strain ATCC BAA-1392 / DSM 18658 / VKM B-2454 / MOB10)</name>
    <dbReference type="NCBI Taxonomy" id="886293"/>
    <lineage>
        <taxon>Bacteria</taxon>
        <taxon>Pseudomonadati</taxon>
        <taxon>Planctomycetota</taxon>
        <taxon>Planctomycetia</taxon>
        <taxon>Isosphaerales</taxon>
        <taxon>Isosphaeraceae</taxon>
        <taxon>Singulisphaera</taxon>
    </lineage>
</organism>
<proteinExistence type="predicted"/>
<reference evidence="1 2" key="1">
    <citation type="submission" date="2012-02" db="EMBL/GenBank/DDBJ databases">
        <title>Complete sequence of chromosome of Singulisphaera acidiphila DSM 18658.</title>
        <authorList>
            <consortium name="US DOE Joint Genome Institute (JGI-PGF)"/>
            <person name="Lucas S."/>
            <person name="Copeland A."/>
            <person name="Lapidus A."/>
            <person name="Glavina del Rio T."/>
            <person name="Dalin E."/>
            <person name="Tice H."/>
            <person name="Bruce D."/>
            <person name="Goodwin L."/>
            <person name="Pitluck S."/>
            <person name="Peters L."/>
            <person name="Ovchinnikova G."/>
            <person name="Chertkov O."/>
            <person name="Kyrpides N."/>
            <person name="Mavromatis K."/>
            <person name="Ivanova N."/>
            <person name="Brettin T."/>
            <person name="Detter J.C."/>
            <person name="Han C."/>
            <person name="Larimer F."/>
            <person name="Land M."/>
            <person name="Hauser L."/>
            <person name="Markowitz V."/>
            <person name="Cheng J.-F."/>
            <person name="Hugenholtz P."/>
            <person name="Woyke T."/>
            <person name="Wu D."/>
            <person name="Tindall B."/>
            <person name="Pomrenke H."/>
            <person name="Brambilla E."/>
            <person name="Klenk H.-P."/>
            <person name="Eisen J.A."/>
        </authorList>
    </citation>
    <scope>NUCLEOTIDE SEQUENCE [LARGE SCALE GENOMIC DNA]</scope>
    <source>
        <strain evidence="2">ATCC BAA-1392 / DSM 18658 / VKM B-2454 / MOB10</strain>
    </source>
</reference>
<dbReference type="EMBL" id="CP003364">
    <property type="protein sequence ID" value="AGA25281.1"/>
    <property type="molecule type" value="Genomic_DNA"/>
</dbReference>
<accession>L0D9E6</accession>
<dbReference type="Proteomes" id="UP000010798">
    <property type="component" value="Chromosome"/>
</dbReference>
<protein>
    <submittedName>
        <fullName evidence="1">Uncharacterized protein</fullName>
    </submittedName>
</protein>
<dbReference type="AlphaFoldDB" id="L0D9E6"/>
<dbReference type="KEGG" id="saci:Sinac_0876"/>
<dbReference type="STRING" id="886293.Sinac_0876"/>